<proteinExistence type="predicted"/>
<protein>
    <submittedName>
        <fullName evidence="1">Uncharacterized protein</fullName>
    </submittedName>
</protein>
<name>A0ABZ1YBK9_9ACTN</name>
<dbReference type="Pfam" id="PF21997">
    <property type="entry name" value="DUF6928"/>
    <property type="match status" value="1"/>
</dbReference>
<evidence type="ECO:0000313" key="1">
    <source>
        <dbReference type="EMBL" id="WUU55786.1"/>
    </source>
</evidence>
<dbReference type="InterPro" id="IPR053847">
    <property type="entry name" value="DUF6928"/>
</dbReference>
<organism evidence="1">
    <name type="scientific">Streptomyces althioticus</name>
    <dbReference type="NCBI Taxonomy" id="83380"/>
    <lineage>
        <taxon>Bacteria</taxon>
        <taxon>Bacillati</taxon>
        <taxon>Actinomycetota</taxon>
        <taxon>Actinomycetes</taxon>
        <taxon>Kitasatosporales</taxon>
        <taxon>Streptomycetaceae</taxon>
        <taxon>Streptomyces</taxon>
        <taxon>Streptomyces althioticus group</taxon>
    </lineage>
</organism>
<accession>A0ABZ1YBK9</accession>
<gene>
    <name evidence="1" type="ORF">OIE82_22730</name>
</gene>
<dbReference type="EMBL" id="CP109207">
    <property type="protein sequence ID" value="WUU55786.1"/>
    <property type="molecule type" value="Genomic_DNA"/>
</dbReference>
<reference evidence="1" key="1">
    <citation type="submission" date="2022-10" db="EMBL/GenBank/DDBJ databases">
        <title>The complete genomes of actinobacterial strains from the NBC collection.</title>
        <authorList>
            <person name="Joergensen T.S."/>
            <person name="Alvarez Arevalo M."/>
            <person name="Sterndorff E.B."/>
            <person name="Faurdal D."/>
            <person name="Vuksanovic O."/>
            <person name="Mourched A.-S."/>
            <person name="Charusanti P."/>
            <person name="Shaw S."/>
            <person name="Blin K."/>
            <person name="Weber T."/>
        </authorList>
    </citation>
    <scope>NUCLEOTIDE SEQUENCE [LARGE SCALE GENOMIC DNA]</scope>
    <source>
        <strain evidence="1">NBC 01686</strain>
    </source>
</reference>
<sequence length="109" mass="11535">MGSKTGLLVYADGDVREALRRAGAADFDRTVGMLRRLHPGRQIEECEGSALSGGVCPPEGTTYAAGWPGVDVVADRRVMIDAPSQLPDHLVAASAGRRLVLHAMHSVVD</sequence>